<dbReference type="Pfam" id="PF07264">
    <property type="entry name" value="EI24"/>
    <property type="match status" value="1"/>
</dbReference>
<feature type="transmembrane region" description="Helical" evidence="5">
    <location>
        <begin position="128"/>
        <end position="153"/>
    </location>
</feature>
<name>A0ABR9BE40_9RHOO</name>
<evidence type="ECO:0000313" key="7">
    <source>
        <dbReference type="Proteomes" id="UP000603602"/>
    </source>
</evidence>
<feature type="transmembrane region" description="Helical" evidence="5">
    <location>
        <begin position="80"/>
        <end position="107"/>
    </location>
</feature>
<evidence type="ECO:0000256" key="1">
    <source>
        <dbReference type="ARBA" id="ARBA00004141"/>
    </source>
</evidence>
<evidence type="ECO:0000313" key="6">
    <source>
        <dbReference type="EMBL" id="MBD8504599.1"/>
    </source>
</evidence>
<keyword evidence="4 5" id="KW-0472">Membrane</keyword>
<organism evidence="6 7">
    <name type="scientific">Thauera sedimentorum</name>
    <dbReference type="NCBI Taxonomy" id="2767595"/>
    <lineage>
        <taxon>Bacteria</taxon>
        <taxon>Pseudomonadati</taxon>
        <taxon>Pseudomonadota</taxon>
        <taxon>Betaproteobacteria</taxon>
        <taxon>Rhodocyclales</taxon>
        <taxon>Zoogloeaceae</taxon>
        <taxon>Thauera</taxon>
    </lineage>
</organism>
<dbReference type="EMBL" id="JACYTO010000002">
    <property type="protein sequence ID" value="MBD8504599.1"/>
    <property type="molecule type" value="Genomic_DNA"/>
</dbReference>
<protein>
    <submittedName>
        <fullName evidence="6">EI24 domain-containing protein</fullName>
    </submittedName>
</protein>
<evidence type="ECO:0000256" key="5">
    <source>
        <dbReference type="SAM" id="Phobius"/>
    </source>
</evidence>
<dbReference type="InterPro" id="IPR059112">
    <property type="entry name" value="CysZ/EI24"/>
</dbReference>
<feature type="transmembrane region" description="Helical" evidence="5">
    <location>
        <begin position="20"/>
        <end position="43"/>
    </location>
</feature>
<gene>
    <name evidence="6" type="ORF">IFO67_17040</name>
</gene>
<keyword evidence="2 5" id="KW-0812">Transmembrane</keyword>
<proteinExistence type="predicted"/>
<keyword evidence="3 5" id="KW-1133">Transmembrane helix</keyword>
<evidence type="ECO:0000256" key="2">
    <source>
        <dbReference type="ARBA" id="ARBA00022692"/>
    </source>
</evidence>
<feature type="transmembrane region" description="Helical" evidence="5">
    <location>
        <begin position="198"/>
        <end position="231"/>
    </location>
</feature>
<comment type="subcellular location">
    <subcellularLocation>
        <location evidence="1">Membrane</location>
        <topology evidence="1">Multi-pass membrane protein</topology>
    </subcellularLocation>
</comment>
<comment type="caution">
    <text evidence="6">The sequence shown here is derived from an EMBL/GenBank/DDBJ whole genome shotgun (WGS) entry which is preliminary data.</text>
</comment>
<reference evidence="7" key="1">
    <citation type="submission" date="2023-07" db="EMBL/GenBank/DDBJ databases">
        <title>Thauera sp. CAU 1555 isolated from sand of Yaerae Beach.</title>
        <authorList>
            <person name="Kim W."/>
        </authorList>
    </citation>
    <scope>NUCLEOTIDE SEQUENCE [LARGE SCALE GENOMIC DNA]</scope>
    <source>
        <strain evidence="7">CAU 1555</strain>
    </source>
</reference>
<sequence>MQQIFVSFTRALRSLGQRGILWQLIWPGLAAALLWLVVAIFSWGALVDGVVSWVQGWTWVGPWVSESEVAGGVLLVLAKIVVFLLFVPMIYVTAAMLVAVIALPIMLEKVALREYADLEQRRGGSNLGSAWNSALAAVLFLVGLLVSLPFWLIPGFGLVASVGLTAWLNQKAFGYDALMLHADTAEMLALRRDLRAQMLLLGGLCALLAYVPFVNIVAPAFCGLAFVHYMLEALRRERAERGVSILDASPVPTSGSK</sequence>
<dbReference type="Proteomes" id="UP000603602">
    <property type="component" value="Unassembled WGS sequence"/>
</dbReference>
<dbReference type="RefSeq" id="WP_187719328.1">
    <property type="nucleotide sequence ID" value="NZ_JACTAH010000002.1"/>
</dbReference>
<evidence type="ECO:0000256" key="3">
    <source>
        <dbReference type="ARBA" id="ARBA00022989"/>
    </source>
</evidence>
<accession>A0ABR9BE40</accession>
<evidence type="ECO:0000256" key="4">
    <source>
        <dbReference type="ARBA" id="ARBA00023136"/>
    </source>
</evidence>
<keyword evidence="7" id="KW-1185">Reference proteome</keyword>